<keyword evidence="1" id="KW-0732">Signal</keyword>
<dbReference type="PROSITE" id="PS00018">
    <property type="entry name" value="EF_HAND_1"/>
    <property type="match status" value="1"/>
</dbReference>
<dbReference type="InterPro" id="IPR006311">
    <property type="entry name" value="TAT_signal"/>
</dbReference>
<evidence type="ECO:0000259" key="2">
    <source>
        <dbReference type="PROSITE" id="PS50222"/>
    </source>
</evidence>
<name>A0A931I4Y2_9HYPH</name>
<dbReference type="Proteomes" id="UP000631694">
    <property type="component" value="Unassembled WGS sequence"/>
</dbReference>
<evidence type="ECO:0000313" key="4">
    <source>
        <dbReference type="Proteomes" id="UP000631694"/>
    </source>
</evidence>
<dbReference type="Pfam" id="PF06226">
    <property type="entry name" value="DUF1007"/>
    <property type="match status" value="1"/>
</dbReference>
<organism evidence="3 4">
    <name type="scientific">Methylobrevis albus</name>
    <dbReference type="NCBI Taxonomy" id="2793297"/>
    <lineage>
        <taxon>Bacteria</taxon>
        <taxon>Pseudomonadati</taxon>
        <taxon>Pseudomonadota</taxon>
        <taxon>Alphaproteobacteria</taxon>
        <taxon>Hyphomicrobiales</taxon>
        <taxon>Pleomorphomonadaceae</taxon>
        <taxon>Methylobrevis</taxon>
    </lineage>
</organism>
<feature type="chain" id="PRO_5037206795" evidence="1">
    <location>
        <begin position="42"/>
        <end position="236"/>
    </location>
</feature>
<dbReference type="RefSeq" id="WP_197312627.1">
    <property type="nucleotide sequence ID" value="NZ_JADZLT010000055.1"/>
</dbReference>
<dbReference type="AlphaFoldDB" id="A0A931I4Y2"/>
<keyword evidence="4" id="KW-1185">Reference proteome</keyword>
<evidence type="ECO:0000256" key="1">
    <source>
        <dbReference type="SAM" id="SignalP"/>
    </source>
</evidence>
<gene>
    <name evidence="3" type="ORF">I5731_17080</name>
</gene>
<dbReference type="InterPro" id="IPR002048">
    <property type="entry name" value="EF_hand_dom"/>
</dbReference>
<accession>A0A931I4Y2</accession>
<dbReference type="InterPro" id="IPR018247">
    <property type="entry name" value="EF_Hand_1_Ca_BS"/>
</dbReference>
<comment type="caution">
    <text evidence="3">The sequence shown here is derived from an EMBL/GenBank/DDBJ whole genome shotgun (WGS) entry which is preliminary data.</text>
</comment>
<dbReference type="GO" id="GO:0005509">
    <property type="term" value="F:calcium ion binding"/>
    <property type="evidence" value="ECO:0007669"/>
    <property type="project" value="InterPro"/>
</dbReference>
<evidence type="ECO:0000313" key="3">
    <source>
        <dbReference type="EMBL" id="MBH0239539.1"/>
    </source>
</evidence>
<protein>
    <submittedName>
        <fullName evidence="3">DUF1007 family protein</fullName>
    </submittedName>
</protein>
<feature type="domain" description="EF-hand" evidence="2">
    <location>
        <begin position="82"/>
        <end position="105"/>
    </location>
</feature>
<feature type="signal peptide" evidence="1">
    <location>
        <begin position="1"/>
        <end position="41"/>
    </location>
</feature>
<dbReference type="InterPro" id="IPR010412">
    <property type="entry name" value="DUF1007"/>
</dbReference>
<dbReference type="PROSITE" id="PS50222">
    <property type="entry name" value="EF_HAND_2"/>
    <property type="match status" value="1"/>
</dbReference>
<dbReference type="EMBL" id="JADZLT010000055">
    <property type="protein sequence ID" value="MBH0239539.1"/>
    <property type="molecule type" value="Genomic_DNA"/>
</dbReference>
<proteinExistence type="predicted"/>
<sequence length="236" mass="25273">MMQIGATTRGTTNRCRFTPGLAVLAAAAAAGLAAVPGTASAHPHVFVEAKAEMVFDADGKVTAVRNIWRFDDGYSAFASQGLDANGDGVLSAEELQPLAKVNMESLADFDYFTFLTAGDKAVEFATPSEYWLQSDDGLLTLYFTLPLETAYEIRSLPVDLDVYDPTFYVAFRFVADDPLVLDGAHADCKVEVRRPGELDPMTATALAAIPADQREIPPDLAMVTQDLNNGASLACP</sequence>
<dbReference type="PROSITE" id="PS51318">
    <property type="entry name" value="TAT"/>
    <property type="match status" value="1"/>
</dbReference>
<reference evidence="3" key="1">
    <citation type="submission" date="2020-12" db="EMBL/GenBank/DDBJ databases">
        <title>Methylobrevis albus sp. nov., isolated from fresh water lack sediment.</title>
        <authorList>
            <person name="Zou Q."/>
        </authorList>
    </citation>
    <scope>NUCLEOTIDE SEQUENCE</scope>
    <source>
        <strain evidence="3">L22</strain>
    </source>
</reference>